<dbReference type="AlphaFoldDB" id="A0A916YUU1"/>
<dbReference type="Pfam" id="PF22725">
    <property type="entry name" value="GFO_IDH_MocA_C3"/>
    <property type="match status" value="1"/>
</dbReference>
<feature type="domain" description="Gfo/Idh/MocA-like oxidoreductase N-terminal" evidence="2">
    <location>
        <begin position="7"/>
        <end position="132"/>
    </location>
</feature>
<dbReference type="InterPro" id="IPR000683">
    <property type="entry name" value="Gfo/Idh/MocA-like_OxRdtase_N"/>
</dbReference>
<reference evidence="4" key="1">
    <citation type="journal article" date="2014" name="Int. J. Syst. Evol. Microbiol.">
        <title>Complete genome sequence of Corynebacterium casei LMG S-19264T (=DSM 44701T), isolated from a smear-ripened cheese.</title>
        <authorList>
            <consortium name="US DOE Joint Genome Institute (JGI-PGF)"/>
            <person name="Walter F."/>
            <person name="Albersmeier A."/>
            <person name="Kalinowski J."/>
            <person name="Ruckert C."/>
        </authorList>
    </citation>
    <scope>NUCLEOTIDE SEQUENCE</scope>
    <source>
        <strain evidence="4">CGMCC 1.15178</strain>
    </source>
</reference>
<dbReference type="InterPro" id="IPR055170">
    <property type="entry name" value="GFO_IDH_MocA-like_dom"/>
</dbReference>
<dbReference type="Pfam" id="PF01408">
    <property type="entry name" value="GFO_IDH_MocA"/>
    <property type="match status" value="1"/>
</dbReference>
<feature type="domain" description="GFO/IDH/MocA-like oxidoreductase" evidence="3">
    <location>
        <begin position="142"/>
        <end position="275"/>
    </location>
</feature>
<accession>A0A916YUU1</accession>
<protein>
    <submittedName>
        <fullName evidence="4">Oxidoreductase</fullName>
    </submittedName>
</protein>
<dbReference type="EMBL" id="BMHP01000001">
    <property type="protein sequence ID" value="GGD61615.1"/>
    <property type="molecule type" value="Genomic_DNA"/>
</dbReference>
<organism evidence="4 5">
    <name type="scientific">Paenibacillus nasutitermitis</name>
    <dbReference type="NCBI Taxonomy" id="1652958"/>
    <lineage>
        <taxon>Bacteria</taxon>
        <taxon>Bacillati</taxon>
        <taxon>Bacillota</taxon>
        <taxon>Bacilli</taxon>
        <taxon>Bacillales</taxon>
        <taxon>Paenibacillaceae</taxon>
        <taxon>Paenibacillus</taxon>
    </lineage>
</organism>
<keyword evidence="5" id="KW-1185">Reference proteome</keyword>
<dbReference type="SUPFAM" id="SSF55347">
    <property type="entry name" value="Glyceraldehyde-3-phosphate dehydrogenase-like, C-terminal domain"/>
    <property type="match status" value="1"/>
</dbReference>
<keyword evidence="1" id="KW-0560">Oxidoreductase</keyword>
<evidence type="ECO:0000313" key="4">
    <source>
        <dbReference type="EMBL" id="GGD61615.1"/>
    </source>
</evidence>
<proteinExistence type="predicted"/>
<dbReference type="PANTHER" id="PTHR43818:SF11">
    <property type="entry name" value="BCDNA.GH03377"/>
    <property type="match status" value="1"/>
</dbReference>
<evidence type="ECO:0000259" key="3">
    <source>
        <dbReference type="Pfam" id="PF22725"/>
    </source>
</evidence>
<evidence type="ECO:0000256" key="1">
    <source>
        <dbReference type="ARBA" id="ARBA00023002"/>
    </source>
</evidence>
<evidence type="ECO:0000313" key="5">
    <source>
        <dbReference type="Proteomes" id="UP000612456"/>
    </source>
</evidence>
<dbReference type="GO" id="GO:0000166">
    <property type="term" value="F:nucleotide binding"/>
    <property type="evidence" value="ECO:0007669"/>
    <property type="project" value="InterPro"/>
</dbReference>
<name>A0A916YUU1_9BACL</name>
<comment type="caution">
    <text evidence="4">The sequence shown here is derived from an EMBL/GenBank/DDBJ whole genome shotgun (WGS) entry which is preliminary data.</text>
</comment>
<reference evidence="4" key="2">
    <citation type="submission" date="2020-09" db="EMBL/GenBank/DDBJ databases">
        <authorList>
            <person name="Sun Q."/>
            <person name="Zhou Y."/>
        </authorList>
    </citation>
    <scope>NUCLEOTIDE SEQUENCE</scope>
    <source>
        <strain evidence="4">CGMCC 1.15178</strain>
    </source>
</reference>
<dbReference type="InterPro" id="IPR036291">
    <property type="entry name" value="NAD(P)-bd_dom_sf"/>
</dbReference>
<dbReference type="SUPFAM" id="SSF51735">
    <property type="entry name" value="NAD(P)-binding Rossmann-fold domains"/>
    <property type="match status" value="1"/>
</dbReference>
<sequence>MSERKKLRIGMVGYKKMGKAHSQAYQTVNRFFRTNVDIELKAICGRDLSAVKEMARNFGWESVETDWQKLIAREDIDLIDVCAPSNVHEEVVLEAVKSGKHVFCEKPLALDLNGAVDMLQAAQLAKVIHMVSFNYRFVPAIQLARRIINEGRIGTIRQFRGHFFQDWLVNPEATLTWRLKREEAGAGALGDLGAHVIDLAGYLVGEISSVIGSRETFVPERTNANGVKEAVTVDDAFSALVRFRNGAMGTLESSRYATGRKCQNALEIYGSEGAILFDFQKMNELQFFSRRDDPHLQGFRTISATVPQQHPYADAWWGPGHVLGFESTFVHTVYELLTAFQEERLPEPNFADGVKCQQVIEAIEASIHMGCWTKVEDRLIKRGSMP</sequence>
<dbReference type="GO" id="GO:0016491">
    <property type="term" value="F:oxidoreductase activity"/>
    <property type="evidence" value="ECO:0007669"/>
    <property type="project" value="UniProtKB-KW"/>
</dbReference>
<dbReference type="Gene3D" id="3.30.360.10">
    <property type="entry name" value="Dihydrodipicolinate Reductase, domain 2"/>
    <property type="match status" value="1"/>
</dbReference>
<dbReference type="RefSeq" id="WP_188991319.1">
    <property type="nucleotide sequence ID" value="NZ_BMHP01000001.1"/>
</dbReference>
<dbReference type="PANTHER" id="PTHR43818">
    <property type="entry name" value="BCDNA.GH03377"/>
    <property type="match status" value="1"/>
</dbReference>
<evidence type="ECO:0000259" key="2">
    <source>
        <dbReference type="Pfam" id="PF01408"/>
    </source>
</evidence>
<dbReference type="Proteomes" id="UP000612456">
    <property type="component" value="Unassembled WGS sequence"/>
</dbReference>
<dbReference type="Gene3D" id="3.40.50.720">
    <property type="entry name" value="NAD(P)-binding Rossmann-like Domain"/>
    <property type="match status" value="1"/>
</dbReference>
<gene>
    <name evidence="4" type="ORF">GCM10010911_19360</name>
</gene>
<dbReference type="InterPro" id="IPR050463">
    <property type="entry name" value="Gfo/Idh/MocA_oxidrdct_glycsds"/>
</dbReference>